<evidence type="ECO:0000313" key="16">
    <source>
        <dbReference type="Proteomes" id="UP000236291"/>
    </source>
</evidence>
<dbReference type="InterPro" id="IPR020630">
    <property type="entry name" value="THF_DH/CycHdrlase_cat_dom"/>
</dbReference>
<comment type="catalytic activity">
    <reaction evidence="10">
        <text>(6R)-5,10-methylene-5,6,7,8-tetrahydrofolate + NADP(+) = (6R)-5,10-methenyltetrahydrofolate + NADPH</text>
        <dbReference type="Rhea" id="RHEA:22812"/>
        <dbReference type="ChEBI" id="CHEBI:15636"/>
        <dbReference type="ChEBI" id="CHEBI:57455"/>
        <dbReference type="ChEBI" id="CHEBI:57783"/>
        <dbReference type="ChEBI" id="CHEBI:58349"/>
        <dbReference type="EC" id="1.5.1.5"/>
    </reaction>
</comment>
<dbReference type="GO" id="GO:0009853">
    <property type="term" value="P:photorespiration"/>
    <property type="evidence" value="ECO:0007669"/>
    <property type="project" value="UniProtKB-KW"/>
</dbReference>
<evidence type="ECO:0000256" key="2">
    <source>
        <dbReference type="ARBA" id="ARBA00011738"/>
    </source>
</evidence>
<evidence type="ECO:0000256" key="11">
    <source>
        <dbReference type="ARBA" id="ARBA00058319"/>
    </source>
</evidence>
<feature type="domain" description="Tetrahydrofolate dehydrogenase/cyclohydrolase catalytic" evidence="13">
    <location>
        <begin position="71"/>
        <end position="186"/>
    </location>
</feature>
<accession>A0A2K3N4J9</accession>
<dbReference type="GO" id="GO:0005829">
    <property type="term" value="C:cytosol"/>
    <property type="evidence" value="ECO:0007669"/>
    <property type="project" value="TreeGrafter"/>
</dbReference>
<evidence type="ECO:0000256" key="7">
    <source>
        <dbReference type="ARBA" id="ARBA00023238"/>
    </source>
</evidence>
<dbReference type="ExpressionAtlas" id="A0A2K3N4J9">
    <property type="expression patterns" value="baseline"/>
</dbReference>
<evidence type="ECO:0000256" key="12">
    <source>
        <dbReference type="ARBA" id="ARBA00061364"/>
    </source>
</evidence>
<dbReference type="FunFam" id="3.40.50.720:FF:000006">
    <property type="entry name" value="Bifunctional protein FolD"/>
    <property type="match status" value="1"/>
</dbReference>
<dbReference type="AlphaFoldDB" id="A0A2K3N4J9"/>
<keyword evidence="7" id="KW-0601">Photorespiration</keyword>
<organism evidence="15 16">
    <name type="scientific">Trifolium pratense</name>
    <name type="common">Red clover</name>
    <dbReference type="NCBI Taxonomy" id="57577"/>
    <lineage>
        <taxon>Eukaryota</taxon>
        <taxon>Viridiplantae</taxon>
        <taxon>Streptophyta</taxon>
        <taxon>Embryophyta</taxon>
        <taxon>Tracheophyta</taxon>
        <taxon>Spermatophyta</taxon>
        <taxon>Magnoliopsida</taxon>
        <taxon>eudicotyledons</taxon>
        <taxon>Gunneridae</taxon>
        <taxon>Pentapetalae</taxon>
        <taxon>rosids</taxon>
        <taxon>fabids</taxon>
        <taxon>Fabales</taxon>
        <taxon>Fabaceae</taxon>
        <taxon>Papilionoideae</taxon>
        <taxon>50 kb inversion clade</taxon>
        <taxon>NPAAA clade</taxon>
        <taxon>Hologalegina</taxon>
        <taxon>IRL clade</taxon>
        <taxon>Trifolieae</taxon>
        <taxon>Trifolium</taxon>
    </lineage>
</organism>
<evidence type="ECO:0000256" key="6">
    <source>
        <dbReference type="ARBA" id="ARBA00023002"/>
    </source>
</evidence>
<dbReference type="PRINTS" id="PR00085">
    <property type="entry name" value="THFDHDRGNASE"/>
</dbReference>
<comment type="caution">
    <text evidence="15">The sequence shown here is derived from an EMBL/GenBank/DDBJ whole genome shotgun (WGS) entry which is preliminary data.</text>
</comment>
<dbReference type="STRING" id="57577.A0A2K3N4J9"/>
<dbReference type="Pfam" id="PF00763">
    <property type="entry name" value="THF_DHG_CYH"/>
    <property type="match status" value="1"/>
</dbReference>
<dbReference type="SUPFAM" id="SSF53223">
    <property type="entry name" value="Aminoacid dehydrogenase-like, N-terminal domain"/>
    <property type="match status" value="1"/>
</dbReference>
<dbReference type="PANTHER" id="PTHR48099:SF13">
    <property type="entry name" value="METHYLENETETRAHYDROFOLATE DEHYDROGENASE"/>
    <property type="match status" value="1"/>
</dbReference>
<dbReference type="Gene3D" id="3.40.50.720">
    <property type="entry name" value="NAD(P)-binding Rossmann-like Domain"/>
    <property type="match status" value="1"/>
</dbReference>
<evidence type="ECO:0000256" key="3">
    <source>
        <dbReference type="ARBA" id="ARBA00022563"/>
    </source>
</evidence>
<evidence type="ECO:0000256" key="8">
    <source>
        <dbReference type="ARBA" id="ARBA00023268"/>
    </source>
</evidence>
<dbReference type="PANTHER" id="PTHR48099">
    <property type="entry name" value="C-1-TETRAHYDROFOLATE SYNTHASE, CYTOPLASMIC-RELATED"/>
    <property type="match status" value="1"/>
</dbReference>
<dbReference type="Gene3D" id="3.40.50.10860">
    <property type="entry name" value="Leucine Dehydrogenase, chain A, domain 1"/>
    <property type="match status" value="1"/>
</dbReference>
<dbReference type="HAMAP" id="MF_01576">
    <property type="entry name" value="THF_DHG_CYH"/>
    <property type="match status" value="1"/>
</dbReference>
<protein>
    <submittedName>
        <fullName evidence="15">C-1-tetrahydrofolate synthase cytoplasmic-like</fullName>
    </submittedName>
</protein>
<comment type="catalytic activity">
    <reaction evidence="9">
        <text>(6R)-5,10-methenyltetrahydrofolate + H2O = (6R)-10-formyltetrahydrofolate + H(+)</text>
        <dbReference type="Rhea" id="RHEA:23700"/>
        <dbReference type="ChEBI" id="CHEBI:15377"/>
        <dbReference type="ChEBI" id="CHEBI:15378"/>
        <dbReference type="ChEBI" id="CHEBI:57455"/>
        <dbReference type="ChEBI" id="CHEBI:195366"/>
        <dbReference type="EC" id="3.5.4.9"/>
    </reaction>
</comment>
<keyword evidence="5" id="KW-0521">NADP</keyword>
<comment type="pathway">
    <text evidence="1">One-carbon metabolism; tetrahydrofolate interconversion.</text>
</comment>
<dbReference type="InterPro" id="IPR036291">
    <property type="entry name" value="NAD(P)-bd_dom_sf"/>
</dbReference>
<reference evidence="15 16" key="2">
    <citation type="journal article" date="2017" name="Front. Plant Sci.">
        <title>Gene Classification and Mining of Molecular Markers Useful in Red Clover (Trifolium pratense) Breeding.</title>
        <authorList>
            <person name="Istvanek J."/>
            <person name="Dluhosova J."/>
            <person name="Dluhos P."/>
            <person name="Patkova L."/>
            <person name="Nedelnik J."/>
            <person name="Repkova J."/>
        </authorList>
    </citation>
    <scope>NUCLEOTIDE SEQUENCE [LARGE SCALE GENOMIC DNA]</scope>
    <source>
        <strain evidence="16">cv. Tatra</strain>
        <tissue evidence="15">Young leaves</tissue>
    </source>
</reference>
<sequence>MRKSLHLHVVACHRTLTKTLHFHSFSSQRSCTFLGPNLPDVWVPREENSSPHTLLPQKFQWANDGHSAAILEGKAIAKQIKLKVADEISRMKSEIGKFPKLAVVLVGDRRDSHTFIHIKLKACEKVGIETVVSELPENCTENELLNVVSSFNDDKDVHGIVVQLPLPQHLDEERIVNVVSPEKDVDGFHPLNIGNLAIRGRKPFFIPCASKSCIELLLRHGVEIKGKRVAIIGRSKIAGLPTSLLLQRHHATVSLLHAYTKNPEQITSEADIVVADVGIPNIVRGNWIKKGAVIIDLGTNQVKDPSSQVFRITGDVCFEESVKVASAITPVPGGVGPVTISMLLSNTLDSAKRAFGMV</sequence>
<dbReference type="CDD" id="cd01080">
    <property type="entry name" value="NAD_bind_m-THF_DH_Cyclohyd"/>
    <property type="match status" value="1"/>
</dbReference>
<dbReference type="InterPro" id="IPR020631">
    <property type="entry name" value="THF_DH/CycHdrlase_NAD-bd_dom"/>
</dbReference>
<dbReference type="GO" id="GO:0035999">
    <property type="term" value="P:tetrahydrofolate interconversion"/>
    <property type="evidence" value="ECO:0007669"/>
    <property type="project" value="TreeGrafter"/>
</dbReference>
<gene>
    <name evidence="15" type="ORF">L195_g021213</name>
</gene>
<evidence type="ECO:0000259" key="13">
    <source>
        <dbReference type="Pfam" id="PF00763"/>
    </source>
</evidence>
<name>A0A2K3N4J9_TRIPR</name>
<evidence type="ECO:0000256" key="9">
    <source>
        <dbReference type="ARBA" id="ARBA00036357"/>
    </source>
</evidence>
<keyword evidence="4" id="KW-0378">Hydrolase</keyword>
<evidence type="ECO:0000256" key="1">
    <source>
        <dbReference type="ARBA" id="ARBA00004777"/>
    </source>
</evidence>
<feature type="domain" description="Tetrahydrofolate dehydrogenase/cyclohydrolase NAD(P)-binding" evidence="14">
    <location>
        <begin position="207"/>
        <end position="354"/>
    </location>
</feature>
<reference evidence="15 16" key="1">
    <citation type="journal article" date="2014" name="Am. J. Bot.">
        <title>Genome assembly and annotation for red clover (Trifolium pratense; Fabaceae).</title>
        <authorList>
            <person name="Istvanek J."/>
            <person name="Jaros M."/>
            <person name="Krenek A."/>
            <person name="Repkova J."/>
        </authorList>
    </citation>
    <scope>NUCLEOTIDE SEQUENCE [LARGE SCALE GENOMIC DNA]</scope>
    <source>
        <strain evidence="16">cv. Tatra</strain>
        <tissue evidence="15">Young leaves</tissue>
    </source>
</reference>
<proteinExistence type="inferred from homology"/>
<dbReference type="EMBL" id="ASHM01016138">
    <property type="protein sequence ID" value="PNX97973.1"/>
    <property type="molecule type" value="Genomic_DNA"/>
</dbReference>
<keyword evidence="8" id="KW-0511">Multifunctional enzyme</keyword>
<dbReference type="Pfam" id="PF02882">
    <property type="entry name" value="THF_DHG_CYH_C"/>
    <property type="match status" value="1"/>
</dbReference>
<dbReference type="InterPro" id="IPR000672">
    <property type="entry name" value="THF_DH/CycHdrlase"/>
</dbReference>
<dbReference type="FunFam" id="3.40.50.10860:FF:000001">
    <property type="entry name" value="Bifunctional protein FolD"/>
    <property type="match status" value="1"/>
</dbReference>
<dbReference type="SUPFAM" id="SSF51735">
    <property type="entry name" value="NAD(P)-binding Rossmann-fold domains"/>
    <property type="match status" value="1"/>
</dbReference>
<evidence type="ECO:0000256" key="5">
    <source>
        <dbReference type="ARBA" id="ARBA00022857"/>
    </source>
</evidence>
<dbReference type="GO" id="GO:0004488">
    <property type="term" value="F:methylenetetrahydrofolate dehydrogenase (NADP+) activity"/>
    <property type="evidence" value="ECO:0007669"/>
    <property type="project" value="UniProtKB-EC"/>
</dbReference>
<evidence type="ECO:0000256" key="4">
    <source>
        <dbReference type="ARBA" id="ARBA00022801"/>
    </source>
</evidence>
<comment type="subunit">
    <text evidence="2">Homodimer.</text>
</comment>
<dbReference type="GO" id="GO:0004477">
    <property type="term" value="F:methenyltetrahydrofolate cyclohydrolase activity"/>
    <property type="evidence" value="ECO:0007669"/>
    <property type="project" value="UniProtKB-EC"/>
</dbReference>
<keyword evidence="3" id="KW-0554">One-carbon metabolism</keyword>
<dbReference type="InterPro" id="IPR046346">
    <property type="entry name" value="Aminoacid_DH-like_N_sf"/>
</dbReference>
<evidence type="ECO:0000313" key="15">
    <source>
        <dbReference type="EMBL" id="PNX97973.1"/>
    </source>
</evidence>
<keyword evidence="6" id="KW-0560">Oxidoreductase</keyword>
<dbReference type="Proteomes" id="UP000236291">
    <property type="component" value="Unassembled WGS sequence"/>
</dbReference>
<evidence type="ECO:0000259" key="14">
    <source>
        <dbReference type="Pfam" id="PF02882"/>
    </source>
</evidence>
<evidence type="ECO:0000256" key="10">
    <source>
        <dbReference type="ARBA" id="ARBA00052194"/>
    </source>
</evidence>
<comment type="function">
    <text evidence="11">Catalyzes the oxidation of 5,10-methylenetetrahydrofolate to 5,10-methenyltetrahydrofolate and then the hydrolysis of 5,10-methenyltetrahydrofolate to 10-formyltetrahydrofolate.</text>
</comment>
<comment type="similarity">
    <text evidence="12">Belongs to the tetrahydrofolate dehydrogenase/cyclohydrolase family.</text>
</comment>